<evidence type="ECO:0000256" key="5">
    <source>
        <dbReference type="ARBA" id="ARBA00011895"/>
    </source>
</evidence>
<accession>A0A2T0WIW1</accession>
<evidence type="ECO:0000256" key="8">
    <source>
        <dbReference type="ARBA" id="ARBA00022679"/>
    </source>
</evidence>
<reference evidence="17 18" key="1">
    <citation type="submission" date="2018-03" db="EMBL/GenBank/DDBJ databases">
        <title>Genomic Encyclopedia of Archaeal and Bacterial Type Strains, Phase II (KMG-II): from individual species to whole genera.</title>
        <authorList>
            <person name="Goeker M."/>
        </authorList>
    </citation>
    <scope>NUCLEOTIDE SEQUENCE [LARGE SCALE GENOMIC DNA]</scope>
    <source>
        <strain evidence="17 18">DSM 27929</strain>
    </source>
</reference>
<dbReference type="GO" id="GO:0006166">
    <property type="term" value="P:purine ribonucleoside salvage"/>
    <property type="evidence" value="ECO:0007669"/>
    <property type="project" value="UniProtKB-KW"/>
</dbReference>
<dbReference type="EC" id="2.4.2.8" evidence="5 15"/>
<dbReference type="PANTHER" id="PTHR43340:SF1">
    <property type="entry name" value="HYPOXANTHINE PHOSPHORIBOSYLTRANSFERASE"/>
    <property type="match status" value="1"/>
</dbReference>
<comment type="catalytic activity">
    <reaction evidence="13">
        <text>GMP + diphosphate = guanine + 5-phospho-alpha-D-ribose 1-diphosphate</text>
        <dbReference type="Rhea" id="RHEA:25424"/>
        <dbReference type="ChEBI" id="CHEBI:16235"/>
        <dbReference type="ChEBI" id="CHEBI:33019"/>
        <dbReference type="ChEBI" id="CHEBI:58017"/>
        <dbReference type="ChEBI" id="CHEBI:58115"/>
        <dbReference type="EC" id="2.4.2.8"/>
    </reaction>
    <physiologicalReaction direction="right-to-left" evidence="13">
        <dbReference type="Rhea" id="RHEA:25426"/>
    </physiologicalReaction>
</comment>
<protein>
    <recommendedName>
        <fullName evidence="5 15">Hypoxanthine phosphoribosyltransferase</fullName>
        <ecNumber evidence="5 15">2.4.2.8</ecNumber>
    </recommendedName>
</protein>
<evidence type="ECO:0000256" key="13">
    <source>
        <dbReference type="ARBA" id="ARBA00048811"/>
    </source>
</evidence>
<dbReference type="AlphaFoldDB" id="A0A2T0WIW1"/>
<keyword evidence="11 15" id="KW-0547">Nucleotide-binding</keyword>
<dbReference type="SUPFAM" id="SSF53271">
    <property type="entry name" value="PRTase-like"/>
    <property type="match status" value="1"/>
</dbReference>
<feature type="domain" description="Phosphoribosyltransferase" evidence="16">
    <location>
        <begin position="16"/>
        <end position="161"/>
    </location>
</feature>
<comment type="similarity">
    <text evidence="4 15">Belongs to the purine/pyrimidine phosphoribosyltransferase family.</text>
</comment>
<keyword evidence="6 15" id="KW-0963">Cytoplasm</keyword>
<dbReference type="GO" id="GO:0032263">
    <property type="term" value="P:GMP salvage"/>
    <property type="evidence" value="ECO:0007669"/>
    <property type="project" value="TreeGrafter"/>
</dbReference>
<comment type="pathway">
    <text evidence="3 15">Purine metabolism; IMP biosynthesis via salvage pathway; IMP from hypoxanthine: step 1/1.</text>
</comment>
<dbReference type="GO" id="GO:0000287">
    <property type="term" value="F:magnesium ion binding"/>
    <property type="evidence" value="ECO:0007669"/>
    <property type="project" value="TreeGrafter"/>
</dbReference>
<keyword evidence="10 15" id="KW-0660">Purine salvage</keyword>
<evidence type="ECO:0000256" key="12">
    <source>
        <dbReference type="ARBA" id="ARBA00022842"/>
    </source>
</evidence>
<keyword evidence="18" id="KW-1185">Reference proteome</keyword>
<proteinExistence type="inferred from homology"/>
<comment type="caution">
    <text evidence="17">The sequence shown here is derived from an EMBL/GenBank/DDBJ whole genome shotgun (WGS) entry which is preliminary data.</text>
</comment>
<evidence type="ECO:0000256" key="7">
    <source>
        <dbReference type="ARBA" id="ARBA00022676"/>
    </source>
</evidence>
<organism evidence="17 18">
    <name type="scientific">Mongoliibacter ruber</name>
    <dbReference type="NCBI Taxonomy" id="1750599"/>
    <lineage>
        <taxon>Bacteria</taxon>
        <taxon>Pseudomonadati</taxon>
        <taxon>Bacteroidota</taxon>
        <taxon>Cytophagia</taxon>
        <taxon>Cytophagales</taxon>
        <taxon>Cyclobacteriaceae</taxon>
        <taxon>Mongoliibacter</taxon>
    </lineage>
</organism>
<dbReference type="GO" id="GO:0004422">
    <property type="term" value="F:hypoxanthine phosphoribosyltransferase activity"/>
    <property type="evidence" value="ECO:0007669"/>
    <property type="project" value="InterPro"/>
</dbReference>
<keyword evidence="7 15" id="KW-0328">Glycosyltransferase</keyword>
<dbReference type="GO" id="GO:0006178">
    <property type="term" value="P:guanine salvage"/>
    <property type="evidence" value="ECO:0007669"/>
    <property type="project" value="TreeGrafter"/>
</dbReference>
<evidence type="ECO:0000313" key="17">
    <source>
        <dbReference type="EMBL" id="PRY86592.1"/>
    </source>
</evidence>
<evidence type="ECO:0000256" key="9">
    <source>
        <dbReference type="ARBA" id="ARBA00022723"/>
    </source>
</evidence>
<comment type="cofactor">
    <cofactor evidence="1 15">
        <name>Mg(2+)</name>
        <dbReference type="ChEBI" id="CHEBI:18420"/>
    </cofactor>
</comment>
<dbReference type="GO" id="GO:0032264">
    <property type="term" value="P:IMP salvage"/>
    <property type="evidence" value="ECO:0007669"/>
    <property type="project" value="UniProtKB-UniPathway"/>
</dbReference>
<dbReference type="Pfam" id="PF00156">
    <property type="entry name" value="Pribosyltran"/>
    <property type="match status" value="1"/>
</dbReference>
<sequence>MIEIKDKKFIPFIDSDQLDERVKELGSEISRDFKGTQPVIIGVLNGAFMFLSDLSKSISIPVEISFVKISSYEGENSTGSVKQLFGLEADIENREVIIVEDIVDTGLSMSHLMGMIRDKKPKNIHIVTLLHKPEALQKEITLDYIGFNIPNKFVVGYGLDYDGFGRNLAQIYQLKTD</sequence>
<dbReference type="NCBIfam" id="TIGR01203">
    <property type="entry name" value="HGPRTase"/>
    <property type="match status" value="1"/>
</dbReference>
<dbReference type="GO" id="GO:0000166">
    <property type="term" value="F:nucleotide binding"/>
    <property type="evidence" value="ECO:0007669"/>
    <property type="project" value="UniProtKB-KW"/>
</dbReference>
<dbReference type="GO" id="GO:0052657">
    <property type="term" value="F:guanine phosphoribosyltransferase activity"/>
    <property type="evidence" value="ECO:0007669"/>
    <property type="project" value="RHEA"/>
</dbReference>
<dbReference type="InterPro" id="IPR029057">
    <property type="entry name" value="PRTase-like"/>
</dbReference>
<dbReference type="CDD" id="cd06223">
    <property type="entry name" value="PRTases_typeI"/>
    <property type="match status" value="1"/>
</dbReference>
<dbReference type="GO" id="GO:0005829">
    <property type="term" value="C:cytosol"/>
    <property type="evidence" value="ECO:0007669"/>
    <property type="project" value="TreeGrafter"/>
</dbReference>
<evidence type="ECO:0000256" key="1">
    <source>
        <dbReference type="ARBA" id="ARBA00001946"/>
    </source>
</evidence>
<dbReference type="Gene3D" id="3.40.50.2020">
    <property type="match status" value="1"/>
</dbReference>
<comment type="catalytic activity">
    <reaction evidence="14">
        <text>IMP + diphosphate = hypoxanthine + 5-phospho-alpha-D-ribose 1-diphosphate</text>
        <dbReference type="Rhea" id="RHEA:17973"/>
        <dbReference type="ChEBI" id="CHEBI:17368"/>
        <dbReference type="ChEBI" id="CHEBI:33019"/>
        <dbReference type="ChEBI" id="CHEBI:58017"/>
        <dbReference type="ChEBI" id="CHEBI:58053"/>
        <dbReference type="EC" id="2.4.2.8"/>
    </reaction>
    <physiologicalReaction direction="right-to-left" evidence="14">
        <dbReference type="Rhea" id="RHEA:17975"/>
    </physiologicalReaction>
</comment>
<evidence type="ECO:0000256" key="11">
    <source>
        <dbReference type="ARBA" id="ARBA00022741"/>
    </source>
</evidence>
<comment type="subcellular location">
    <subcellularLocation>
        <location evidence="2 15">Cytoplasm</location>
    </subcellularLocation>
</comment>
<dbReference type="EMBL" id="PVTR01000008">
    <property type="protein sequence ID" value="PRY86592.1"/>
    <property type="molecule type" value="Genomic_DNA"/>
</dbReference>
<evidence type="ECO:0000256" key="15">
    <source>
        <dbReference type="RuleBase" id="RU364099"/>
    </source>
</evidence>
<gene>
    <name evidence="17" type="ORF">CLW00_10879</name>
</gene>
<dbReference type="InterPro" id="IPR005904">
    <property type="entry name" value="Hxn_phspho_trans"/>
</dbReference>
<dbReference type="OrthoDB" id="9802824at2"/>
<dbReference type="InterPro" id="IPR000836">
    <property type="entry name" value="PRTase_dom"/>
</dbReference>
<evidence type="ECO:0000256" key="4">
    <source>
        <dbReference type="ARBA" id="ARBA00008391"/>
    </source>
</evidence>
<dbReference type="PANTHER" id="PTHR43340">
    <property type="entry name" value="HYPOXANTHINE-GUANINE PHOSPHORIBOSYLTRANSFERASE"/>
    <property type="match status" value="1"/>
</dbReference>
<keyword evidence="12 15" id="KW-0460">Magnesium</keyword>
<keyword evidence="8 15" id="KW-0808">Transferase</keyword>
<keyword evidence="9 15" id="KW-0479">Metal-binding</keyword>
<evidence type="ECO:0000256" key="2">
    <source>
        <dbReference type="ARBA" id="ARBA00004496"/>
    </source>
</evidence>
<dbReference type="InterPro" id="IPR050408">
    <property type="entry name" value="HGPRT"/>
</dbReference>
<dbReference type="GO" id="GO:0046100">
    <property type="term" value="P:hypoxanthine metabolic process"/>
    <property type="evidence" value="ECO:0007669"/>
    <property type="project" value="TreeGrafter"/>
</dbReference>
<dbReference type="UniPathway" id="UPA00591">
    <property type="reaction ID" value="UER00648"/>
</dbReference>
<dbReference type="RefSeq" id="WP_106134327.1">
    <property type="nucleotide sequence ID" value="NZ_PVTR01000008.1"/>
</dbReference>
<evidence type="ECO:0000256" key="10">
    <source>
        <dbReference type="ARBA" id="ARBA00022726"/>
    </source>
</evidence>
<evidence type="ECO:0000256" key="3">
    <source>
        <dbReference type="ARBA" id="ARBA00004669"/>
    </source>
</evidence>
<evidence type="ECO:0000256" key="14">
    <source>
        <dbReference type="ARBA" id="ARBA00049402"/>
    </source>
</evidence>
<evidence type="ECO:0000313" key="18">
    <source>
        <dbReference type="Proteomes" id="UP000238157"/>
    </source>
</evidence>
<name>A0A2T0WIW1_9BACT</name>
<dbReference type="Proteomes" id="UP000238157">
    <property type="component" value="Unassembled WGS sequence"/>
</dbReference>
<evidence type="ECO:0000256" key="6">
    <source>
        <dbReference type="ARBA" id="ARBA00022490"/>
    </source>
</evidence>
<evidence type="ECO:0000259" key="16">
    <source>
        <dbReference type="Pfam" id="PF00156"/>
    </source>
</evidence>